<evidence type="ECO:0000313" key="4">
    <source>
        <dbReference type="Proteomes" id="UP000886520"/>
    </source>
</evidence>
<organism evidence="3 4">
    <name type="scientific">Adiantum capillus-veneris</name>
    <name type="common">Maidenhair fern</name>
    <dbReference type="NCBI Taxonomy" id="13818"/>
    <lineage>
        <taxon>Eukaryota</taxon>
        <taxon>Viridiplantae</taxon>
        <taxon>Streptophyta</taxon>
        <taxon>Embryophyta</taxon>
        <taxon>Tracheophyta</taxon>
        <taxon>Polypodiopsida</taxon>
        <taxon>Polypodiidae</taxon>
        <taxon>Polypodiales</taxon>
        <taxon>Pteridineae</taxon>
        <taxon>Pteridaceae</taxon>
        <taxon>Vittarioideae</taxon>
        <taxon>Adiantum</taxon>
    </lineage>
</organism>
<comment type="caution">
    <text evidence="3">The sequence shown here is derived from an EMBL/GenBank/DDBJ whole genome shotgun (WGS) entry which is preliminary data.</text>
</comment>
<accession>A0A9D4ZSB0</accession>
<dbReference type="EMBL" id="JABFUD020000002">
    <property type="protein sequence ID" value="KAI5083455.1"/>
    <property type="molecule type" value="Genomic_DNA"/>
</dbReference>
<proteinExistence type="predicted"/>
<keyword evidence="2" id="KW-0472">Membrane</keyword>
<dbReference type="Proteomes" id="UP000886520">
    <property type="component" value="Chromosome 3"/>
</dbReference>
<protein>
    <submittedName>
        <fullName evidence="3">Uncharacterized protein</fullName>
    </submittedName>
</protein>
<keyword evidence="2" id="KW-1133">Transmembrane helix</keyword>
<evidence type="ECO:0000256" key="2">
    <source>
        <dbReference type="SAM" id="Phobius"/>
    </source>
</evidence>
<evidence type="ECO:0000256" key="1">
    <source>
        <dbReference type="SAM" id="MobiDB-lite"/>
    </source>
</evidence>
<keyword evidence="2" id="KW-0812">Transmembrane</keyword>
<name>A0A9D4ZSB0_ADICA</name>
<feature type="transmembrane region" description="Helical" evidence="2">
    <location>
        <begin position="50"/>
        <end position="73"/>
    </location>
</feature>
<dbReference type="AlphaFoldDB" id="A0A9D4ZSB0"/>
<gene>
    <name evidence="3" type="ORF">GOP47_0003198</name>
</gene>
<sequence>MENIAPPPELQLGRNTHIALHPPAPSITPLTACGSNAGSSYRCARHEPSMLGFLLGASAVLTVALLCWTVIVCMKVFARGIAQGSNAHDREWQDSTSGGSEEIDANVGKEEGSRELQDARLVLFPGEQKPHTLAVPTSQLLSIVLHPEVDVSPQLAEPAIKARESSGT</sequence>
<evidence type="ECO:0000313" key="3">
    <source>
        <dbReference type="EMBL" id="KAI5083455.1"/>
    </source>
</evidence>
<feature type="region of interest" description="Disordered" evidence="1">
    <location>
        <begin position="85"/>
        <end position="113"/>
    </location>
</feature>
<keyword evidence="4" id="KW-1185">Reference proteome</keyword>
<reference evidence="3" key="1">
    <citation type="submission" date="2021-01" db="EMBL/GenBank/DDBJ databases">
        <title>Adiantum capillus-veneris genome.</title>
        <authorList>
            <person name="Fang Y."/>
            <person name="Liao Q."/>
        </authorList>
    </citation>
    <scope>NUCLEOTIDE SEQUENCE</scope>
    <source>
        <strain evidence="3">H3</strain>
        <tissue evidence="3">Leaf</tissue>
    </source>
</reference>